<dbReference type="GO" id="GO:0003676">
    <property type="term" value="F:nucleic acid binding"/>
    <property type="evidence" value="ECO:0007669"/>
    <property type="project" value="InterPro"/>
</dbReference>
<accession>A0A1Y1JVF9</accession>
<dbReference type="GO" id="GO:0008270">
    <property type="term" value="F:zinc ion binding"/>
    <property type="evidence" value="ECO:0007669"/>
    <property type="project" value="InterPro"/>
</dbReference>
<dbReference type="EMBL" id="GEZM01099942">
    <property type="protein sequence ID" value="JAV53085.1"/>
    <property type="molecule type" value="Transcribed_RNA"/>
</dbReference>
<dbReference type="Gene3D" id="4.10.60.10">
    <property type="entry name" value="Zinc finger, CCHC-type"/>
    <property type="match status" value="1"/>
</dbReference>
<sequence length="528" mass="59955">MNVNALKADELAYELEYRNVNCDGMTVADKRKSLRVKFTLEKLNASLIQSYAPIEYDVNEELKLCITKLTEIDSLIQNFASTRKATEYERLNTRLAHILNRLNRLNPTGDLLAIHSQTLARCIELIDELGQLYENDESSDDECSAADAPISSRYQPNIVDNQEPNANSTAVISNRVSFPTSANFACNHLPPIPNASTGPATQPHSDNDATNLQDLRQALEALHYSRTLPINNNRDQVKSIPVCKWDIKFTGDTSYMGVNSFLQRVEELRVARNISSTQLFDSAVDLFSSQGLVWFRSIRNTINNWDQLVEKLRFDFLPTDFDDELWEEIKRRKQGSDERPSIFIASMRNLFSRLQEYPSEAKQLKQVLRNLQPYYATQLALTEVTCFNELITLCKRLEDTRLQNAKYRNPNNCAPLQLEPDLMYKPHSSAGRKVSSGVVSSISMSSPAKGSTPKSKTKRFDYRNRNLVCWNCKLEGHSFRTCMSADRNVFCFVCGYENVYFARCPRCNPKNADAGESSSVASPPPQMI</sequence>
<name>A0A1Y1JVF9_PHOPY</name>
<dbReference type="EMBL" id="GEZM01099943">
    <property type="protein sequence ID" value="JAV53083.1"/>
    <property type="molecule type" value="Transcribed_RNA"/>
</dbReference>
<organism evidence="2">
    <name type="scientific">Photinus pyralis</name>
    <name type="common">Common eastern firefly</name>
    <name type="synonym">Lampyris pyralis</name>
    <dbReference type="NCBI Taxonomy" id="7054"/>
    <lineage>
        <taxon>Eukaryota</taxon>
        <taxon>Metazoa</taxon>
        <taxon>Ecdysozoa</taxon>
        <taxon>Arthropoda</taxon>
        <taxon>Hexapoda</taxon>
        <taxon>Insecta</taxon>
        <taxon>Pterygota</taxon>
        <taxon>Neoptera</taxon>
        <taxon>Endopterygota</taxon>
        <taxon>Coleoptera</taxon>
        <taxon>Polyphaga</taxon>
        <taxon>Elateriformia</taxon>
        <taxon>Elateroidea</taxon>
        <taxon>Lampyridae</taxon>
        <taxon>Lampyrinae</taxon>
        <taxon>Photinus</taxon>
    </lineage>
</organism>
<evidence type="ECO:0000256" key="1">
    <source>
        <dbReference type="SAM" id="MobiDB-lite"/>
    </source>
</evidence>
<feature type="region of interest" description="Disordered" evidence="1">
    <location>
        <begin position="189"/>
        <end position="209"/>
    </location>
</feature>
<reference evidence="2" key="1">
    <citation type="journal article" date="2016" name="Sci. Rep.">
        <title>Molecular characterization of firefly nuptial gifts: a multi-omics approach sheds light on postcopulatory sexual selection.</title>
        <authorList>
            <person name="Al-Wathiqui N."/>
            <person name="Fallon T.R."/>
            <person name="South A."/>
            <person name="Weng J.K."/>
            <person name="Lewis S.M."/>
        </authorList>
    </citation>
    <scope>NUCLEOTIDE SEQUENCE</scope>
</reference>
<dbReference type="AlphaFoldDB" id="A0A1Y1JVF9"/>
<dbReference type="InterPro" id="IPR036875">
    <property type="entry name" value="Znf_CCHC_sf"/>
</dbReference>
<dbReference type="SUPFAM" id="SSF57756">
    <property type="entry name" value="Retrovirus zinc finger-like domains"/>
    <property type="match status" value="1"/>
</dbReference>
<feature type="compositionally biased region" description="Polar residues" evidence="1">
    <location>
        <begin position="194"/>
        <end position="209"/>
    </location>
</feature>
<evidence type="ECO:0008006" key="3">
    <source>
        <dbReference type="Google" id="ProtNLM"/>
    </source>
</evidence>
<protein>
    <recommendedName>
        <fullName evidence="3">CCHC-type domain-containing protein</fullName>
    </recommendedName>
</protein>
<proteinExistence type="predicted"/>
<evidence type="ECO:0000313" key="2">
    <source>
        <dbReference type="EMBL" id="JAV53083.1"/>
    </source>
</evidence>
<dbReference type="EMBL" id="GEZM01099938">
    <property type="protein sequence ID" value="JAV53090.1"/>
    <property type="molecule type" value="Transcribed_RNA"/>
</dbReference>